<dbReference type="VEuPathDB" id="FungiDB:AB675_8178"/>
<proteinExistence type="predicted"/>
<dbReference type="PANTHER" id="PTHR23081">
    <property type="entry name" value="RNA POLYMERASE II CTD PHOSPHATASE"/>
    <property type="match status" value="1"/>
</dbReference>
<dbReference type="InterPro" id="IPR004274">
    <property type="entry name" value="FCP1_dom"/>
</dbReference>
<dbReference type="AlphaFoldDB" id="A0A0N1NZ90"/>
<dbReference type="SMART" id="SM00577">
    <property type="entry name" value="CPDc"/>
    <property type="match status" value="1"/>
</dbReference>
<keyword evidence="2 6" id="KW-0378">Hydrolase</keyword>
<dbReference type="InterPro" id="IPR011947">
    <property type="entry name" value="FCP1_euk"/>
</dbReference>
<comment type="catalytic activity">
    <reaction evidence="5 6">
        <text>O-phospho-L-threonyl-[protein] + H2O = L-threonyl-[protein] + phosphate</text>
        <dbReference type="Rhea" id="RHEA:47004"/>
        <dbReference type="Rhea" id="RHEA-COMP:11060"/>
        <dbReference type="Rhea" id="RHEA-COMP:11605"/>
        <dbReference type="ChEBI" id="CHEBI:15377"/>
        <dbReference type="ChEBI" id="CHEBI:30013"/>
        <dbReference type="ChEBI" id="CHEBI:43474"/>
        <dbReference type="ChEBI" id="CHEBI:61977"/>
        <dbReference type="EC" id="3.1.3.16"/>
    </reaction>
</comment>
<evidence type="ECO:0000259" key="8">
    <source>
        <dbReference type="PROSITE" id="PS50969"/>
    </source>
</evidence>
<dbReference type="NCBIfam" id="TIGR02250">
    <property type="entry name" value="FCP1_euk"/>
    <property type="match status" value="1"/>
</dbReference>
<dbReference type="SUPFAM" id="SSF56784">
    <property type="entry name" value="HAD-like"/>
    <property type="match status" value="1"/>
</dbReference>
<dbReference type="EC" id="3.1.3.16" evidence="6"/>
<sequence length="589" mass="64706">MLLRLPTSLHYPIRITEIHKRVGESIVLGDRLFSYTYRTKVTEGRRGEEEDQLVEREFPAHFSSTLEGTITAWHVWNGDTIAFPRDVAKVEEDCTHEVQFNGLCINCGKDLTQEASPTGGASSGIEARAPIVFDHDTTGLTISQDAARAIDVESKRRLLAEKKLSLVVDLDQTIIHAAVDPTIGKWQQDPEDPNHEAVKNVRSFQLFDNARADWYYIKLRPGLEDFLETIAKMYEMHIYTAGTKQYAIQIAKIVDPTGKLFGDRILSRDESGSATSKHLERLFPIDTKMVVIIDDRGDVWKYSANLVRVTEFQFFPGQGDINASFLPKRVGAPVGDGQSLPAAETAAVVQPDGEGRGQQPNGVAEDGTSTVQNGTSTLGTLLAMSGSNDAAVLQEQTSLQEKTIEAQLVEKPLEKMQREQDEKDAAAENGDGEALLGVAQESTGEAAESPGDREPTPTDSESGGTPKKQRHSILKDNDEELIHLEAALARVHSAFYKEWDRKRHSKGGRVAALAGGRKPPLPEPAAEEENLALVPDIKRILPPMKLPVLRGVTIVFSGVIQLGFDIQTADISNWARSFGATIRDDISVK</sequence>
<reference evidence="9 10" key="1">
    <citation type="submission" date="2015-06" db="EMBL/GenBank/DDBJ databases">
        <title>Draft genome of the ant-associated black yeast Phialophora attae CBS 131958.</title>
        <authorList>
            <person name="Moreno L.F."/>
            <person name="Stielow B.J."/>
            <person name="de Hoog S."/>
            <person name="Vicente V.A."/>
            <person name="Weiss V.A."/>
            <person name="de Vries M."/>
            <person name="Cruz L.M."/>
            <person name="Souza E.M."/>
        </authorList>
    </citation>
    <scope>NUCLEOTIDE SEQUENCE [LARGE SCALE GENOMIC DNA]</scope>
    <source>
        <strain evidence="9 10">CBS 131958</strain>
    </source>
</reference>
<dbReference type="RefSeq" id="XP_018001146.1">
    <property type="nucleotide sequence ID" value="XM_018148605.1"/>
</dbReference>
<dbReference type="InterPro" id="IPR023214">
    <property type="entry name" value="HAD_sf"/>
</dbReference>
<evidence type="ECO:0000256" key="6">
    <source>
        <dbReference type="RuleBase" id="RU366066"/>
    </source>
</evidence>
<comment type="caution">
    <text evidence="9">The sequence shown here is derived from an EMBL/GenBank/DDBJ whole genome shotgun (WGS) entry which is preliminary data.</text>
</comment>
<comment type="function">
    <text evidence="6">This promotes the activity of RNA polymerase II.</text>
</comment>
<dbReference type="Gene3D" id="3.40.50.1000">
    <property type="entry name" value="HAD superfamily/HAD-like"/>
    <property type="match status" value="1"/>
</dbReference>
<dbReference type="CDD" id="cd07521">
    <property type="entry name" value="HAD_FCP1-like"/>
    <property type="match status" value="1"/>
</dbReference>
<evidence type="ECO:0000256" key="4">
    <source>
        <dbReference type="ARBA" id="ARBA00047761"/>
    </source>
</evidence>
<evidence type="ECO:0000313" key="10">
    <source>
        <dbReference type="Proteomes" id="UP000038010"/>
    </source>
</evidence>
<feature type="domain" description="FCP1 homology" evidence="8">
    <location>
        <begin position="159"/>
        <end position="333"/>
    </location>
</feature>
<dbReference type="STRING" id="1664694.A0A0N1NZ90"/>
<dbReference type="GeneID" id="28740484"/>
<feature type="compositionally biased region" description="Basic and acidic residues" evidence="7">
    <location>
        <begin position="411"/>
        <end position="426"/>
    </location>
</feature>
<evidence type="ECO:0000256" key="5">
    <source>
        <dbReference type="ARBA" id="ARBA00048336"/>
    </source>
</evidence>
<dbReference type="GO" id="GO:0008420">
    <property type="term" value="F:RNA polymerase II CTD heptapeptide repeat phosphatase activity"/>
    <property type="evidence" value="ECO:0007669"/>
    <property type="project" value="UniProtKB-UniRule"/>
</dbReference>
<dbReference type="InterPro" id="IPR039189">
    <property type="entry name" value="Fcp1"/>
</dbReference>
<dbReference type="OrthoDB" id="10249888at2759"/>
<dbReference type="InterPro" id="IPR036412">
    <property type="entry name" value="HAD-like_sf"/>
</dbReference>
<comment type="catalytic activity">
    <reaction evidence="4 6">
        <text>O-phospho-L-seryl-[protein] + H2O = L-seryl-[protein] + phosphate</text>
        <dbReference type="Rhea" id="RHEA:20629"/>
        <dbReference type="Rhea" id="RHEA-COMP:9863"/>
        <dbReference type="Rhea" id="RHEA-COMP:11604"/>
        <dbReference type="ChEBI" id="CHEBI:15377"/>
        <dbReference type="ChEBI" id="CHEBI:29999"/>
        <dbReference type="ChEBI" id="CHEBI:43474"/>
        <dbReference type="ChEBI" id="CHEBI:83421"/>
        <dbReference type="EC" id="3.1.3.16"/>
    </reaction>
</comment>
<dbReference type="PROSITE" id="PS50969">
    <property type="entry name" value="FCP1"/>
    <property type="match status" value="1"/>
</dbReference>
<evidence type="ECO:0000256" key="7">
    <source>
        <dbReference type="SAM" id="MobiDB-lite"/>
    </source>
</evidence>
<evidence type="ECO:0000313" key="9">
    <source>
        <dbReference type="EMBL" id="KPI41183.1"/>
    </source>
</evidence>
<dbReference type="Proteomes" id="UP000038010">
    <property type="component" value="Unassembled WGS sequence"/>
</dbReference>
<gene>
    <name evidence="9" type="ORF">AB675_8178</name>
</gene>
<dbReference type="PANTHER" id="PTHR23081:SF36">
    <property type="entry name" value="RNA POLYMERASE II SUBUNIT A C-TERMINAL DOMAIN PHOSPHATASE"/>
    <property type="match status" value="1"/>
</dbReference>
<evidence type="ECO:0000256" key="3">
    <source>
        <dbReference type="ARBA" id="ARBA00023242"/>
    </source>
</evidence>
<evidence type="ECO:0000256" key="2">
    <source>
        <dbReference type="ARBA" id="ARBA00022801"/>
    </source>
</evidence>
<dbReference type="EMBL" id="LFJN01000010">
    <property type="protein sequence ID" value="KPI41183.1"/>
    <property type="molecule type" value="Genomic_DNA"/>
</dbReference>
<keyword evidence="3 6" id="KW-0539">Nucleus</keyword>
<organism evidence="9 10">
    <name type="scientific">Cyphellophora attinorum</name>
    <dbReference type="NCBI Taxonomy" id="1664694"/>
    <lineage>
        <taxon>Eukaryota</taxon>
        <taxon>Fungi</taxon>
        <taxon>Dikarya</taxon>
        <taxon>Ascomycota</taxon>
        <taxon>Pezizomycotina</taxon>
        <taxon>Eurotiomycetes</taxon>
        <taxon>Chaetothyriomycetidae</taxon>
        <taxon>Chaetothyriales</taxon>
        <taxon>Cyphellophoraceae</taxon>
        <taxon>Cyphellophora</taxon>
    </lineage>
</organism>
<feature type="region of interest" description="Disordered" evidence="7">
    <location>
        <begin position="351"/>
        <end position="375"/>
    </location>
</feature>
<feature type="region of interest" description="Disordered" evidence="7">
    <location>
        <begin position="410"/>
        <end position="472"/>
    </location>
</feature>
<name>A0A0N1NZ90_9EURO</name>
<keyword evidence="10" id="KW-1185">Reference proteome</keyword>
<comment type="subcellular location">
    <subcellularLocation>
        <location evidence="1 6">Nucleus</location>
    </subcellularLocation>
</comment>
<evidence type="ECO:0000256" key="1">
    <source>
        <dbReference type="ARBA" id="ARBA00004123"/>
    </source>
</evidence>
<accession>A0A0N1NZ90</accession>
<dbReference type="GO" id="GO:0005634">
    <property type="term" value="C:nucleus"/>
    <property type="evidence" value="ECO:0007669"/>
    <property type="project" value="UniProtKB-SubCell"/>
</dbReference>
<protein>
    <recommendedName>
        <fullName evidence="6">RNA polymerase II subunit A C-terminal domain phosphatase</fullName>
        <ecNumber evidence="6">3.1.3.16</ecNumber>
    </recommendedName>
</protein>
<dbReference type="Pfam" id="PF03031">
    <property type="entry name" value="NIF"/>
    <property type="match status" value="1"/>
</dbReference>